<feature type="compositionally biased region" description="Acidic residues" evidence="10">
    <location>
        <begin position="443"/>
        <end position="461"/>
    </location>
</feature>
<evidence type="ECO:0000313" key="12">
    <source>
        <dbReference type="Proteomes" id="UP000034182"/>
    </source>
</evidence>
<dbReference type="GO" id="GO:1990904">
    <property type="term" value="C:ribonucleoprotein complex"/>
    <property type="evidence" value="ECO:0007669"/>
    <property type="project" value="UniProtKB-KW"/>
</dbReference>
<evidence type="ECO:0000256" key="1">
    <source>
        <dbReference type="ARBA" id="ARBA00004173"/>
    </source>
</evidence>
<reference evidence="11 12" key="2">
    <citation type="submission" date="2015-05" db="EMBL/GenBank/DDBJ databases">
        <title>Distinctive expansion of gene families associated with plant cell wall degradation and secondary metabolism in the genomes of grapevine trunk pathogens.</title>
        <authorList>
            <person name="Lawrence D.P."/>
            <person name="Travadon R."/>
            <person name="Rolshausen P.E."/>
            <person name="Baumgartner K."/>
        </authorList>
    </citation>
    <scope>NUCLEOTIDE SEQUENCE [LARGE SCALE GENOMIC DNA]</scope>
    <source>
        <strain evidence="11">DS831</strain>
    </source>
</reference>
<protein>
    <recommendedName>
        <fullName evidence="8">Large ribosomal subunit protein mL67</fullName>
    </recommendedName>
</protein>
<evidence type="ECO:0000256" key="10">
    <source>
        <dbReference type="SAM" id="MobiDB-lite"/>
    </source>
</evidence>
<keyword evidence="4" id="KW-0805">Transcription regulation</keyword>
<reference evidence="11 12" key="1">
    <citation type="submission" date="2015-03" db="EMBL/GenBank/DDBJ databases">
        <authorList>
            <person name="Morales-Cruz A."/>
            <person name="Amrine K.C."/>
            <person name="Cantu D."/>
        </authorList>
    </citation>
    <scope>NUCLEOTIDE SEQUENCE [LARGE SCALE GENOMIC DNA]</scope>
    <source>
        <strain evidence="11">DS831</strain>
    </source>
</reference>
<dbReference type="Proteomes" id="UP000034182">
    <property type="component" value="Unassembled WGS sequence"/>
</dbReference>
<dbReference type="GO" id="GO:0003697">
    <property type="term" value="F:single-stranded DNA binding"/>
    <property type="evidence" value="ECO:0007669"/>
    <property type="project" value="InterPro"/>
</dbReference>
<organism evidence="11 12">
    <name type="scientific">Diplodia seriata</name>
    <dbReference type="NCBI Taxonomy" id="420778"/>
    <lineage>
        <taxon>Eukaryota</taxon>
        <taxon>Fungi</taxon>
        <taxon>Dikarya</taxon>
        <taxon>Ascomycota</taxon>
        <taxon>Pezizomycotina</taxon>
        <taxon>Dothideomycetes</taxon>
        <taxon>Dothideomycetes incertae sedis</taxon>
        <taxon>Botryosphaeriales</taxon>
        <taxon>Botryosphaeriaceae</taxon>
        <taxon>Diplodia</taxon>
    </lineage>
</organism>
<dbReference type="AlphaFoldDB" id="A0A0G2G790"/>
<dbReference type="GO" id="GO:0005840">
    <property type="term" value="C:ribosome"/>
    <property type="evidence" value="ECO:0007669"/>
    <property type="project" value="UniProtKB-KW"/>
</dbReference>
<keyword evidence="3" id="KW-0689">Ribosomal protein</keyword>
<evidence type="ECO:0000313" key="11">
    <source>
        <dbReference type="EMBL" id="KKY13065.1"/>
    </source>
</evidence>
<comment type="caution">
    <text evidence="11">The sequence shown here is derived from an EMBL/GenBank/DDBJ whole genome shotgun (WGS) entry which is preliminary data.</text>
</comment>
<feature type="region of interest" description="Disordered" evidence="10">
    <location>
        <begin position="440"/>
        <end position="481"/>
    </location>
</feature>
<dbReference type="GO" id="GO:0005739">
    <property type="term" value="C:mitochondrion"/>
    <property type="evidence" value="ECO:0007669"/>
    <property type="project" value="UniProtKB-SubCell"/>
</dbReference>
<evidence type="ECO:0000256" key="7">
    <source>
        <dbReference type="ARBA" id="ARBA00023274"/>
    </source>
</evidence>
<evidence type="ECO:0000256" key="4">
    <source>
        <dbReference type="ARBA" id="ARBA00023015"/>
    </source>
</evidence>
<evidence type="ECO:0000256" key="2">
    <source>
        <dbReference type="ARBA" id="ARBA00010741"/>
    </source>
</evidence>
<dbReference type="GO" id="GO:0000150">
    <property type="term" value="F:DNA strand exchange activity"/>
    <property type="evidence" value="ECO:0007669"/>
    <property type="project" value="InterPro"/>
</dbReference>
<evidence type="ECO:0000256" key="8">
    <source>
        <dbReference type="ARBA" id="ARBA00035185"/>
    </source>
</evidence>
<dbReference type="PANTHER" id="PTHR28184:SF1">
    <property type="entry name" value="LARGE RIBOSOMAL SUBUNIT PROTEIN ML67"/>
    <property type="match status" value="1"/>
</dbReference>
<evidence type="ECO:0000256" key="6">
    <source>
        <dbReference type="ARBA" id="ARBA00023163"/>
    </source>
</evidence>
<keyword evidence="5" id="KW-0496">Mitochondrion</keyword>
<evidence type="ECO:0000256" key="3">
    <source>
        <dbReference type="ARBA" id="ARBA00022980"/>
    </source>
</evidence>
<keyword evidence="9" id="KW-0175">Coiled coil</keyword>
<dbReference type="GO" id="GO:0003735">
    <property type="term" value="F:structural constituent of ribosome"/>
    <property type="evidence" value="ECO:0007669"/>
    <property type="project" value="TreeGrafter"/>
</dbReference>
<proteinExistence type="inferred from homology"/>
<accession>A0A0G2G790</accession>
<dbReference type="EMBL" id="LAQI01000502">
    <property type="protein sequence ID" value="KKY13065.1"/>
    <property type="molecule type" value="Genomic_DNA"/>
</dbReference>
<sequence>MFATFLSAPSSTFGTTPQPRLSLRPCQTHAAAFIMELTKAAQAARLAKKAFFAQKATEQGRHIFIYNNIRTNQTICSLERSLNNHDALSQLAYAGKKTIPAALRKDVWRPMAIVTFPSPAQGRSVYQKLREFRKLHELHWDNNQEYPMLPPETQKRIKEGKAAPTKKERAKIIMDQKANTIADLAALLKTHDEGGSVEKLRAEVQALEAAQKSRLAEIEQEMTAKKLEMDDPKLNGSTRKPFLVVYKSLKREKELLLKGEEREALLKRLNEKESHLESLKREREKLLSAEAVPKALAKDVELANKAENGGLSRLAEEITEANKFLATELLTPRLRRRWGSRVEEAQREQKEMWRAIESVGEEMARRMAKSGSKAPPPKPRWGLNGVSIRWADVLDADYAAEWPAKVVHDRLGLVKHSAPDPKRAAPGLSITNKELERRLKEEEAMEAEMEAAEGEAAEGEAAEGKTAEEGKPAEEGKKVVV</sequence>
<comment type="subcellular location">
    <subcellularLocation>
        <location evidence="1">Mitochondrion</location>
    </subcellularLocation>
</comment>
<feature type="compositionally biased region" description="Basic and acidic residues" evidence="10">
    <location>
        <begin position="462"/>
        <end position="481"/>
    </location>
</feature>
<comment type="similarity">
    <text evidence="2">Belongs to the mitochondrion-specific ribosomal protein mL67 family.</text>
</comment>
<dbReference type="InterPro" id="IPR024629">
    <property type="entry name" value="Ribosomal_mL67"/>
</dbReference>
<keyword evidence="7" id="KW-0687">Ribonucleoprotein</keyword>
<feature type="region of interest" description="Disordered" evidence="10">
    <location>
        <begin position="1"/>
        <end position="20"/>
    </location>
</feature>
<name>A0A0G2G790_9PEZI</name>
<evidence type="ECO:0000256" key="5">
    <source>
        <dbReference type="ARBA" id="ARBA00023128"/>
    </source>
</evidence>
<gene>
    <name evidence="11" type="ORF">UCDDS831_g09356</name>
</gene>
<keyword evidence="6" id="KW-0804">Transcription</keyword>
<feature type="coiled-coil region" evidence="9">
    <location>
        <begin position="262"/>
        <end position="289"/>
    </location>
</feature>
<evidence type="ECO:0000256" key="9">
    <source>
        <dbReference type="SAM" id="Coils"/>
    </source>
</evidence>
<dbReference type="Pfam" id="PF12829">
    <property type="entry name" value="Mhr1"/>
    <property type="match status" value="1"/>
</dbReference>
<feature type="compositionally biased region" description="Polar residues" evidence="10">
    <location>
        <begin position="7"/>
        <end position="19"/>
    </location>
</feature>
<dbReference type="PANTHER" id="PTHR28184">
    <property type="entry name" value="MITOCHONDRIAL HOMOLOGOUS RECOMBINATION PROTEIN 1"/>
    <property type="match status" value="1"/>
</dbReference>